<organism evidence="2 3">
    <name type="scientific">Fusarium albosuccineum</name>
    <dbReference type="NCBI Taxonomy" id="1237068"/>
    <lineage>
        <taxon>Eukaryota</taxon>
        <taxon>Fungi</taxon>
        <taxon>Dikarya</taxon>
        <taxon>Ascomycota</taxon>
        <taxon>Pezizomycotina</taxon>
        <taxon>Sordariomycetes</taxon>
        <taxon>Hypocreomycetidae</taxon>
        <taxon>Hypocreales</taxon>
        <taxon>Nectriaceae</taxon>
        <taxon>Fusarium</taxon>
        <taxon>Fusarium decemcellulare species complex</taxon>
    </lineage>
</organism>
<comment type="caution">
    <text evidence="2">The sequence shown here is derived from an EMBL/GenBank/DDBJ whole genome shotgun (WGS) entry which is preliminary data.</text>
</comment>
<dbReference type="Proteomes" id="UP000554235">
    <property type="component" value="Unassembled WGS sequence"/>
</dbReference>
<keyword evidence="3" id="KW-1185">Reference proteome</keyword>
<proteinExistence type="predicted"/>
<reference evidence="2 3" key="1">
    <citation type="submission" date="2020-01" db="EMBL/GenBank/DDBJ databases">
        <title>Identification and distribution of gene clusters putatively required for synthesis of sphingolipid metabolism inhibitors in phylogenetically diverse species of the filamentous fungus Fusarium.</title>
        <authorList>
            <person name="Kim H.-S."/>
            <person name="Busman M."/>
            <person name="Brown D.W."/>
            <person name="Divon H."/>
            <person name="Uhlig S."/>
            <person name="Proctor R.H."/>
        </authorList>
    </citation>
    <scope>NUCLEOTIDE SEQUENCE [LARGE SCALE GENOMIC DNA]</scope>
    <source>
        <strain evidence="2 3">NRRL 20459</strain>
    </source>
</reference>
<gene>
    <name evidence="2" type="ORF">FALBO_6008</name>
</gene>
<sequence length="71" mass="7709">MDYAYNVDLAILYRYLTRMKFTASVYAILALPAVATATAVSAANPAEVADAAKAPALLKRNCVLNAWWESN</sequence>
<dbReference type="AlphaFoldDB" id="A0A8H4LCY9"/>
<keyword evidence="1" id="KW-0812">Transmembrane</keyword>
<feature type="transmembrane region" description="Helical" evidence="1">
    <location>
        <begin position="21"/>
        <end position="43"/>
    </location>
</feature>
<evidence type="ECO:0000313" key="2">
    <source>
        <dbReference type="EMBL" id="KAF4467122.1"/>
    </source>
</evidence>
<evidence type="ECO:0000313" key="3">
    <source>
        <dbReference type="Proteomes" id="UP000554235"/>
    </source>
</evidence>
<protein>
    <submittedName>
        <fullName evidence="2">Uncharacterized protein</fullName>
    </submittedName>
</protein>
<accession>A0A8H4LCY9</accession>
<keyword evidence="1" id="KW-1133">Transmembrane helix</keyword>
<keyword evidence="1" id="KW-0472">Membrane</keyword>
<name>A0A8H4LCY9_9HYPO</name>
<evidence type="ECO:0000256" key="1">
    <source>
        <dbReference type="SAM" id="Phobius"/>
    </source>
</evidence>
<dbReference type="EMBL" id="JAADYS010000782">
    <property type="protein sequence ID" value="KAF4467122.1"/>
    <property type="molecule type" value="Genomic_DNA"/>
</dbReference>